<evidence type="ECO:0000256" key="2">
    <source>
        <dbReference type="ARBA" id="ARBA00009260"/>
    </source>
</evidence>
<evidence type="ECO:0000256" key="6">
    <source>
        <dbReference type="ARBA" id="ARBA00022801"/>
    </source>
</evidence>
<evidence type="ECO:0000313" key="8">
    <source>
        <dbReference type="EMBL" id="ARD23251.1"/>
    </source>
</evidence>
<gene>
    <name evidence="8" type="ORF">SJ2017_2974</name>
</gene>
<keyword evidence="5" id="KW-0255">Endonuclease</keyword>
<organism evidence="8 9">
    <name type="scientific">Shewanella japonica</name>
    <dbReference type="NCBI Taxonomy" id="93973"/>
    <lineage>
        <taxon>Bacteria</taxon>
        <taxon>Pseudomonadati</taxon>
        <taxon>Pseudomonadota</taxon>
        <taxon>Gammaproteobacteria</taxon>
        <taxon>Alteromonadales</taxon>
        <taxon>Shewanellaceae</taxon>
        <taxon>Shewanella</taxon>
    </lineage>
</organism>
<sequence>MLYEANYNKQWVEKRLYGLPDIHKKAVMQRYKKKPTKQQANLYILAITKAIAEILGSTSHIYIVNIEGREYEIKAKYHARQCINICRRLDSQSLFTTYKNIEHYLKAYQIKPPVLSETVLANLQQDTLSESELSKVVGVLNRAIDESWWKPKLRKLHNRQIETISRLLNQVNEHKGIYASNVTVSNFKTQWQSNRELLENTIATNEHDYSMSLAELSDLNVSNPKIRKAELMVRIRGFEDYAKDMGYSALFLTMTTPSKYHRSYSKSGAENPKWNGATPLDGQDYLNRTFQRIRASLNRDNITPFGFRIAEPHHDGTPHWHILYFVPTEHQDRLVETFEHYCFEEDGDENGAKKHRFEVEYIDPEKGSATGYIVKYVSKSIDGEGIEHDSYGKEATDSAVRIKVWASCWGIRQFQQIGGVGVTQWRELRRLSAITDESLDWVETVRQAADESNWSKYTELMGGVFCKREDQLIRPLYQLKKQSTQPVTKTVANNESNIIVNNDSCKPYINTRDTAHQCTMSSCSHIARTPIHHAGFTKNYLSRIAEPFTEMSAINLETVSAIPAICAESNPAMITEIPRPYPAYSCNHTVNSHQGNIYKTNRYGDEFVIQLKGIVALGVEIITRVHEWTLTQSSPACALDLTWSSVNKCTVQ</sequence>
<comment type="function">
    <text evidence="1">Possible endonuclease which induces a single-strand cut and initiates DNA replication.</text>
</comment>
<reference evidence="8 9" key="1">
    <citation type="submission" date="2017-03" db="EMBL/GenBank/DDBJ databases">
        <title>Genome sequencing of Shewanella japonica KCTC 22435.</title>
        <authorList>
            <person name="Kim K.M."/>
        </authorList>
    </citation>
    <scope>NUCLEOTIDE SEQUENCE [LARGE SCALE GENOMIC DNA]</scope>
    <source>
        <strain evidence="8 9">KCTC 22435</strain>
    </source>
</reference>
<protein>
    <submittedName>
        <fullName evidence="8">Replication protein</fullName>
    </submittedName>
</protein>
<proteinExistence type="inferred from homology"/>
<evidence type="ECO:0000313" key="9">
    <source>
        <dbReference type="Proteomes" id="UP000191820"/>
    </source>
</evidence>
<name>A0ABM6JM32_9GAMM</name>
<feature type="domain" description="Replication gene A protein-like" evidence="7">
    <location>
        <begin position="92"/>
        <end position="383"/>
    </location>
</feature>
<evidence type="ECO:0000259" key="7">
    <source>
        <dbReference type="Pfam" id="PF05840"/>
    </source>
</evidence>
<keyword evidence="6" id="KW-0378">Hydrolase</keyword>
<evidence type="ECO:0000256" key="4">
    <source>
        <dbReference type="ARBA" id="ARBA00022722"/>
    </source>
</evidence>
<evidence type="ECO:0000256" key="3">
    <source>
        <dbReference type="ARBA" id="ARBA00022705"/>
    </source>
</evidence>
<evidence type="ECO:0000256" key="1">
    <source>
        <dbReference type="ARBA" id="ARBA00003293"/>
    </source>
</evidence>
<dbReference type="InterPro" id="IPR008766">
    <property type="entry name" value="Replication_gene_A-like"/>
</dbReference>
<keyword evidence="9" id="KW-1185">Reference proteome</keyword>
<dbReference type="Pfam" id="PF05840">
    <property type="entry name" value="Phage_GPA"/>
    <property type="match status" value="1"/>
</dbReference>
<evidence type="ECO:0000256" key="5">
    <source>
        <dbReference type="ARBA" id="ARBA00022759"/>
    </source>
</evidence>
<accession>A0ABM6JM32</accession>
<dbReference type="Proteomes" id="UP000191820">
    <property type="component" value="Chromosome"/>
</dbReference>
<comment type="similarity">
    <text evidence="2">Belongs to the phage GPA family.</text>
</comment>
<dbReference type="EMBL" id="CP020472">
    <property type="protein sequence ID" value="ARD23251.1"/>
    <property type="molecule type" value="Genomic_DNA"/>
</dbReference>
<keyword evidence="4" id="KW-0540">Nuclease</keyword>
<keyword evidence="3" id="KW-0235">DNA replication</keyword>